<dbReference type="PANTHER" id="PTHR10773">
    <property type="entry name" value="DNA-DIRECTED RNA POLYMERASES I, II, AND III SUBUNIT RPABC2"/>
    <property type="match status" value="1"/>
</dbReference>
<dbReference type="PANTHER" id="PTHR10773:SF19">
    <property type="match status" value="1"/>
</dbReference>
<name>A0A9P0PAM8_ACAOB</name>
<keyword evidence="3" id="KW-1185">Reference proteome</keyword>
<evidence type="ECO:0000313" key="2">
    <source>
        <dbReference type="EMBL" id="CAH1974383.1"/>
    </source>
</evidence>
<reference evidence="2" key="1">
    <citation type="submission" date="2022-03" db="EMBL/GenBank/DDBJ databases">
        <authorList>
            <person name="Sayadi A."/>
        </authorList>
    </citation>
    <scope>NUCLEOTIDE SEQUENCE</scope>
</reference>
<protein>
    <submittedName>
        <fullName evidence="2">Uncharacterized protein</fullName>
    </submittedName>
</protein>
<dbReference type="Proteomes" id="UP001152888">
    <property type="component" value="Unassembled WGS sequence"/>
</dbReference>
<proteinExistence type="predicted"/>
<dbReference type="AlphaFoldDB" id="A0A9P0PAM8"/>
<dbReference type="OrthoDB" id="6774673at2759"/>
<feature type="region of interest" description="Disordered" evidence="1">
    <location>
        <begin position="89"/>
        <end position="112"/>
    </location>
</feature>
<sequence>MPENLDTNQHEIVLFSVQNVIHDISLDAINNHSVIGSSSVFADQNGVLEETRVQRNIISAEDAPIHIDQISMCHSNRSSSPVENVGTNPPIIINEEPNNNFSSQSGSKRNRNKELRMKGMVYTGFRRPRNEKRTFQDIEREERKQGERCNSETCKNSSKRKCNEIREEARKEIFTAFWKNLSWDQRKVYVCNLVSREETCRKTKDENSRRSCSLYYSLNVGDKLIPVCKKMFLGTLGLGEWSVKSWVETSHYGTPSSGAETNSRRLPRKSQNDSFITTFLEKLPKLPSHYCRKDTTKLYLEHEFSSYSDLYKAFVDYSKTQNTAPASRNTLIKCVHKKNIGIFKTCKDRCDTCVQYESQNLSLEDWEQHRTDKERAQKEKNDDKEKAMQGVCHVITVDLQAVKTCPYLQASSLFFKTKLVCHNFTVYDLATNQCTCYWFTELDADLQASTFASLLVDYLTKKYLQNAAHIKPIIIYSDGCTYQNRNSTMANALLSLSRQYNVQITQKFLIKGHSQMECDSVHAVIERKLKNKNIEIPNDYYRLTGEARQKPFPYEVVTPDFTFFKNYNADLVYYSIRPGKKSNDPTVTQIRALQYEQGLITYKINFDQEYAELPHRPRRTPNDINQFLQLFEHKLPVAKKKYDHLQEIKTKISQNYWPFYDSLPFK</sequence>
<evidence type="ECO:0000256" key="1">
    <source>
        <dbReference type="SAM" id="MobiDB-lite"/>
    </source>
</evidence>
<accession>A0A9P0PAM8</accession>
<gene>
    <name evidence="2" type="ORF">ACAOBT_LOCUS11055</name>
</gene>
<dbReference type="EMBL" id="CAKOFQ010006824">
    <property type="protein sequence ID" value="CAH1974383.1"/>
    <property type="molecule type" value="Genomic_DNA"/>
</dbReference>
<evidence type="ECO:0000313" key="3">
    <source>
        <dbReference type="Proteomes" id="UP001152888"/>
    </source>
</evidence>
<feature type="compositionally biased region" description="Low complexity" evidence="1">
    <location>
        <begin position="89"/>
        <end position="100"/>
    </location>
</feature>
<organism evidence="2 3">
    <name type="scientific">Acanthoscelides obtectus</name>
    <name type="common">Bean weevil</name>
    <name type="synonym">Bruchus obtectus</name>
    <dbReference type="NCBI Taxonomy" id="200917"/>
    <lineage>
        <taxon>Eukaryota</taxon>
        <taxon>Metazoa</taxon>
        <taxon>Ecdysozoa</taxon>
        <taxon>Arthropoda</taxon>
        <taxon>Hexapoda</taxon>
        <taxon>Insecta</taxon>
        <taxon>Pterygota</taxon>
        <taxon>Neoptera</taxon>
        <taxon>Endopterygota</taxon>
        <taxon>Coleoptera</taxon>
        <taxon>Polyphaga</taxon>
        <taxon>Cucujiformia</taxon>
        <taxon>Chrysomeloidea</taxon>
        <taxon>Chrysomelidae</taxon>
        <taxon>Bruchinae</taxon>
        <taxon>Bruchini</taxon>
        <taxon>Acanthoscelides</taxon>
    </lineage>
</organism>
<comment type="caution">
    <text evidence="2">The sequence shown here is derived from an EMBL/GenBank/DDBJ whole genome shotgun (WGS) entry which is preliminary data.</text>
</comment>